<proteinExistence type="predicted"/>
<organism evidence="2 3">
    <name type="scientific">Ramazzottius varieornatus</name>
    <name type="common">Water bear</name>
    <name type="synonym">Tardigrade</name>
    <dbReference type="NCBI Taxonomy" id="947166"/>
    <lineage>
        <taxon>Eukaryota</taxon>
        <taxon>Metazoa</taxon>
        <taxon>Ecdysozoa</taxon>
        <taxon>Tardigrada</taxon>
        <taxon>Eutardigrada</taxon>
        <taxon>Parachela</taxon>
        <taxon>Hypsibioidea</taxon>
        <taxon>Ramazzottiidae</taxon>
        <taxon>Ramazzottius</taxon>
    </lineage>
</organism>
<feature type="compositionally biased region" description="Basic and acidic residues" evidence="1">
    <location>
        <begin position="57"/>
        <end position="69"/>
    </location>
</feature>
<protein>
    <submittedName>
        <fullName evidence="2">Uncharacterized protein</fullName>
    </submittedName>
</protein>
<name>A0A1D1VIP7_RAMVA</name>
<dbReference type="Proteomes" id="UP000186922">
    <property type="component" value="Unassembled WGS sequence"/>
</dbReference>
<accession>A0A1D1VIP7</accession>
<comment type="caution">
    <text evidence="2">The sequence shown here is derived from an EMBL/GenBank/DDBJ whole genome shotgun (WGS) entry which is preliminary data.</text>
</comment>
<evidence type="ECO:0000256" key="1">
    <source>
        <dbReference type="SAM" id="MobiDB-lite"/>
    </source>
</evidence>
<feature type="region of interest" description="Disordered" evidence="1">
    <location>
        <begin position="50"/>
        <end position="69"/>
    </location>
</feature>
<dbReference type="EMBL" id="BDGG01000005">
    <property type="protein sequence ID" value="GAU99637.1"/>
    <property type="molecule type" value="Genomic_DNA"/>
</dbReference>
<dbReference type="AlphaFoldDB" id="A0A1D1VIP7"/>
<evidence type="ECO:0000313" key="2">
    <source>
        <dbReference type="EMBL" id="GAU99637.1"/>
    </source>
</evidence>
<keyword evidence="3" id="KW-1185">Reference proteome</keyword>
<reference evidence="2 3" key="1">
    <citation type="journal article" date="2016" name="Nat. Commun.">
        <title>Extremotolerant tardigrade genome and improved radiotolerance of human cultured cells by tardigrade-unique protein.</title>
        <authorList>
            <person name="Hashimoto T."/>
            <person name="Horikawa D.D."/>
            <person name="Saito Y."/>
            <person name="Kuwahara H."/>
            <person name="Kozuka-Hata H."/>
            <person name="Shin-I T."/>
            <person name="Minakuchi Y."/>
            <person name="Ohishi K."/>
            <person name="Motoyama A."/>
            <person name="Aizu T."/>
            <person name="Enomoto A."/>
            <person name="Kondo K."/>
            <person name="Tanaka S."/>
            <person name="Hara Y."/>
            <person name="Koshikawa S."/>
            <person name="Sagara H."/>
            <person name="Miura T."/>
            <person name="Yokobori S."/>
            <person name="Miyagawa K."/>
            <person name="Suzuki Y."/>
            <person name="Kubo T."/>
            <person name="Oyama M."/>
            <person name="Kohara Y."/>
            <person name="Fujiyama A."/>
            <person name="Arakawa K."/>
            <person name="Katayama T."/>
            <person name="Toyoda A."/>
            <person name="Kunieda T."/>
        </authorList>
    </citation>
    <scope>NUCLEOTIDE SEQUENCE [LARGE SCALE GENOMIC DNA]</scope>
    <source>
        <strain evidence="2 3">YOKOZUNA-1</strain>
    </source>
</reference>
<evidence type="ECO:0000313" key="3">
    <source>
        <dbReference type="Proteomes" id="UP000186922"/>
    </source>
</evidence>
<gene>
    <name evidence="2" type="primary">RvY_10605-1</name>
    <name evidence="2" type="synonym">RvY_10605.1</name>
    <name evidence="2" type="ORF">RvY_10605</name>
</gene>
<sequence>MKRQCISAWLWLLSGDEAREGKDSDLVREARDGCPACRVVNGWIRQSSGWDQTPIRMDPESIRMDRTPI</sequence>